<accession>A0A388MFY1</accession>
<feature type="region of interest" description="Disordered" evidence="1">
    <location>
        <begin position="285"/>
        <end position="328"/>
    </location>
</feature>
<feature type="domain" description="Myb/SANT-like DNA-binding" evidence="2">
    <location>
        <begin position="147"/>
        <end position="226"/>
    </location>
</feature>
<dbReference type="OrthoDB" id="6723674at2759"/>
<evidence type="ECO:0000256" key="1">
    <source>
        <dbReference type="SAM" id="MobiDB-lite"/>
    </source>
</evidence>
<feature type="region of interest" description="Disordered" evidence="1">
    <location>
        <begin position="84"/>
        <end position="146"/>
    </location>
</feature>
<dbReference type="InterPro" id="IPR044822">
    <property type="entry name" value="Myb_DNA-bind_4"/>
</dbReference>
<feature type="region of interest" description="Disordered" evidence="1">
    <location>
        <begin position="1"/>
        <end position="30"/>
    </location>
</feature>
<feature type="compositionally biased region" description="Polar residues" evidence="1">
    <location>
        <begin position="19"/>
        <end position="30"/>
    </location>
</feature>
<keyword evidence="4" id="KW-1185">Reference proteome</keyword>
<protein>
    <recommendedName>
        <fullName evidence="2">Myb/SANT-like DNA-binding domain-containing protein</fullName>
    </recommendedName>
</protein>
<evidence type="ECO:0000313" key="4">
    <source>
        <dbReference type="Proteomes" id="UP000265515"/>
    </source>
</evidence>
<feature type="compositionally biased region" description="Acidic residues" evidence="1">
    <location>
        <begin position="92"/>
        <end position="103"/>
    </location>
</feature>
<dbReference type="AlphaFoldDB" id="A0A388MFY1"/>
<comment type="caution">
    <text evidence="3">The sequence shown here is derived from an EMBL/GenBank/DDBJ whole genome shotgun (WGS) entry which is preliminary data.</text>
</comment>
<gene>
    <name evidence="3" type="ORF">CBR_g70975</name>
</gene>
<feature type="non-terminal residue" evidence="3">
    <location>
        <position position="1"/>
    </location>
</feature>
<organism evidence="3 4">
    <name type="scientific">Chara braunii</name>
    <name type="common">Braun's stonewort</name>
    <dbReference type="NCBI Taxonomy" id="69332"/>
    <lineage>
        <taxon>Eukaryota</taxon>
        <taxon>Viridiplantae</taxon>
        <taxon>Streptophyta</taxon>
        <taxon>Charophyceae</taxon>
        <taxon>Charales</taxon>
        <taxon>Characeae</taxon>
        <taxon>Chara</taxon>
    </lineage>
</organism>
<dbReference type="Pfam" id="PF13837">
    <property type="entry name" value="Myb_DNA-bind_4"/>
    <property type="match status" value="1"/>
</dbReference>
<proteinExistence type="predicted"/>
<name>A0A388MFY1_CHABU</name>
<dbReference type="PANTHER" id="PTHR33492:SF4">
    <property type="entry name" value="OS02G0174300 PROTEIN"/>
    <property type="match status" value="1"/>
</dbReference>
<dbReference type="EMBL" id="BFEA01001880">
    <property type="protein sequence ID" value="GBG93466.1"/>
    <property type="molecule type" value="Genomic_DNA"/>
</dbReference>
<dbReference type="PANTHER" id="PTHR33492">
    <property type="entry name" value="OSJNBA0043A12.37 PROTEIN-RELATED"/>
    <property type="match status" value="1"/>
</dbReference>
<evidence type="ECO:0000313" key="3">
    <source>
        <dbReference type="EMBL" id="GBG93466.1"/>
    </source>
</evidence>
<dbReference type="Gene3D" id="1.10.10.60">
    <property type="entry name" value="Homeodomain-like"/>
    <property type="match status" value="1"/>
</dbReference>
<dbReference type="Proteomes" id="UP000265515">
    <property type="component" value="Unassembled WGS sequence"/>
</dbReference>
<evidence type="ECO:0000259" key="2">
    <source>
        <dbReference type="Pfam" id="PF13837"/>
    </source>
</evidence>
<reference evidence="3 4" key="1">
    <citation type="journal article" date="2018" name="Cell">
        <title>The Chara Genome: Secondary Complexity and Implications for Plant Terrestrialization.</title>
        <authorList>
            <person name="Nishiyama T."/>
            <person name="Sakayama H."/>
            <person name="Vries J.D."/>
            <person name="Buschmann H."/>
            <person name="Saint-Marcoux D."/>
            <person name="Ullrich K.K."/>
            <person name="Haas F.B."/>
            <person name="Vanderstraeten L."/>
            <person name="Becker D."/>
            <person name="Lang D."/>
            <person name="Vosolsobe S."/>
            <person name="Rombauts S."/>
            <person name="Wilhelmsson P.K.I."/>
            <person name="Janitza P."/>
            <person name="Kern R."/>
            <person name="Heyl A."/>
            <person name="Rumpler F."/>
            <person name="Villalobos L.I.A.C."/>
            <person name="Clay J.M."/>
            <person name="Skokan R."/>
            <person name="Toyoda A."/>
            <person name="Suzuki Y."/>
            <person name="Kagoshima H."/>
            <person name="Schijlen E."/>
            <person name="Tajeshwar N."/>
            <person name="Catarino B."/>
            <person name="Hetherington A.J."/>
            <person name="Saltykova A."/>
            <person name="Bonnot C."/>
            <person name="Breuninger H."/>
            <person name="Symeonidi A."/>
            <person name="Radhakrishnan G.V."/>
            <person name="Van Nieuwerburgh F."/>
            <person name="Deforce D."/>
            <person name="Chang C."/>
            <person name="Karol K.G."/>
            <person name="Hedrich R."/>
            <person name="Ulvskov P."/>
            <person name="Glockner G."/>
            <person name="Delwiche C.F."/>
            <person name="Petrasek J."/>
            <person name="Van de Peer Y."/>
            <person name="Friml J."/>
            <person name="Beilby M."/>
            <person name="Dolan L."/>
            <person name="Kohara Y."/>
            <person name="Sugano S."/>
            <person name="Fujiyama A."/>
            <person name="Delaux P.-M."/>
            <person name="Quint M."/>
            <person name="TheiBen G."/>
            <person name="Hagemann M."/>
            <person name="Harholt J."/>
            <person name="Dunand C."/>
            <person name="Zachgo S."/>
            <person name="Langdale J."/>
            <person name="Maumus F."/>
            <person name="Straeten D.V.D."/>
            <person name="Gould S.B."/>
            <person name="Rensing S.A."/>
        </authorList>
    </citation>
    <scope>NUCLEOTIDE SEQUENCE [LARGE SCALE GENOMIC DNA]</scope>
    <source>
        <strain evidence="3 4">S276</strain>
    </source>
</reference>
<sequence>LPSHEIPLPPSDDEGGDARSSTLPLGSGSTQEWAATQLCGGGRVETPWTYTSRLMQALHQRGTETITRGVQRLHVDEGDEAAAEEARGCDNVDGDGDCNSDDLPDIRPLGRKATKGGATARKGPAAKSRRNKKMDDDTGRSNGEGGRNFWSVGDTIALVRARRDQDLYIAGMGTSFARMKTREWKWEDVRARLQSMGVTRDVVDCGKKWDNLMQQFKKVHKFQNLSGGKDYFKLASKERRSEGFSFVMDRSVYDEMEAMTEGDHTIHPKNLADTGAAGGVQMPAGAGAAGDTMGSEGGGDAVDEEQGSTRDSTFSAGSGGGYGKRKNMRQQTIEVVADVMDKHDALMASTMDSASKRQCSMMSRQCDILESEVEVQRKHYAAADEANKMMSEALMEIAKAIRERS</sequence>